<evidence type="ECO:0008006" key="3">
    <source>
        <dbReference type="Google" id="ProtNLM"/>
    </source>
</evidence>
<dbReference type="Proteomes" id="UP000006622">
    <property type="component" value="Chromosome"/>
</dbReference>
<evidence type="ECO:0000313" key="2">
    <source>
        <dbReference type="Proteomes" id="UP000006622"/>
    </source>
</evidence>
<dbReference type="InterPro" id="IPR018716">
    <property type="entry name" value="DUF2240"/>
</dbReference>
<name>F7XLP6_METZD</name>
<accession>F7XLP6</accession>
<organism evidence="1 2">
    <name type="scientific">Methanosalsum zhilinae (strain DSM 4017 / NBRC 107636 / OCM 62 / WeN5)</name>
    <name type="common">Methanohalophilus zhilinae</name>
    <dbReference type="NCBI Taxonomy" id="679901"/>
    <lineage>
        <taxon>Archaea</taxon>
        <taxon>Methanobacteriati</taxon>
        <taxon>Methanobacteriota</taxon>
        <taxon>Stenosarchaea group</taxon>
        <taxon>Methanomicrobia</taxon>
        <taxon>Methanosarcinales</taxon>
        <taxon>Methanosarcinaceae</taxon>
        <taxon>Methanosalsum</taxon>
    </lineage>
</organism>
<dbReference type="GeneID" id="10822641"/>
<sequence>MNDLMTVVAAPFKKKKKEELSAKEFEFILSLDFKWMSPGEASRIRKLAIDSGILKAENEVVKPFFDIKDMEVDHGFKPSGIANMLDQNPGILDLIINRIISRNDINKKEVVSRINQKQEMFSEMLNIEILALMVAREMDCNVDDIYDRLYDKIINSR</sequence>
<protein>
    <recommendedName>
        <fullName evidence="3">DUF2240 family protein</fullName>
    </recommendedName>
</protein>
<dbReference type="HOGENOM" id="CLU_134817_0_0_2"/>
<dbReference type="RefSeq" id="WP_013898312.1">
    <property type="nucleotide sequence ID" value="NC_015676.1"/>
</dbReference>
<dbReference type="Pfam" id="PF09999">
    <property type="entry name" value="DUF2240"/>
    <property type="match status" value="1"/>
</dbReference>
<dbReference type="EMBL" id="CP002101">
    <property type="protein sequence ID" value="AEH60874.1"/>
    <property type="molecule type" value="Genomic_DNA"/>
</dbReference>
<reference evidence="1" key="1">
    <citation type="submission" date="2010-07" db="EMBL/GenBank/DDBJ databases">
        <title>The complete genome of Methanosalsum zhilinae DSM 4017.</title>
        <authorList>
            <consortium name="US DOE Joint Genome Institute (JGI-PGF)"/>
            <person name="Lucas S."/>
            <person name="Copeland A."/>
            <person name="Lapidus A."/>
            <person name="Glavina del Rio T."/>
            <person name="Dalin E."/>
            <person name="Tice H."/>
            <person name="Bruce D."/>
            <person name="Goodwin L."/>
            <person name="Pitluck S."/>
            <person name="Kyrpides N."/>
            <person name="Mavromatis K."/>
            <person name="Ovchinnikova G."/>
            <person name="Daligault H."/>
            <person name="Detter J.C."/>
            <person name="Han C."/>
            <person name="Tapia R."/>
            <person name="Larimer F."/>
            <person name="Land M."/>
            <person name="Hauser L."/>
            <person name="Markowitz V."/>
            <person name="Cheng J.-F."/>
            <person name="Hugenholtz P."/>
            <person name="Woyke T."/>
            <person name="Wu D."/>
            <person name="Spring S."/>
            <person name="Schueler E."/>
            <person name="Brambilla E."/>
            <person name="Klenk H.-P."/>
            <person name="Eisen J.A."/>
        </authorList>
    </citation>
    <scope>NUCLEOTIDE SEQUENCE</scope>
    <source>
        <strain evidence="1">DSM 4017</strain>
    </source>
</reference>
<gene>
    <name evidence="1" type="ordered locus">Mzhil_1017</name>
</gene>
<evidence type="ECO:0000313" key="1">
    <source>
        <dbReference type="EMBL" id="AEH60874.1"/>
    </source>
</evidence>
<dbReference type="STRING" id="679901.Mzhil_1017"/>
<dbReference type="AlphaFoldDB" id="F7XLP6"/>
<dbReference type="KEGG" id="mzh:Mzhil_1017"/>
<keyword evidence="2" id="KW-1185">Reference proteome</keyword>
<proteinExistence type="predicted"/>
<dbReference type="OrthoDB" id="146786at2157"/>